<dbReference type="InterPro" id="IPR001138">
    <property type="entry name" value="Zn2Cys6_DnaBD"/>
</dbReference>
<dbReference type="InterPro" id="IPR053178">
    <property type="entry name" value="Osmoadaptation_assoc"/>
</dbReference>
<keyword evidence="3" id="KW-0804">Transcription</keyword>
<dbReference type="InterPro" id="IPR036864">
    <property type="entry name" value="Zn2-C6_fun-type_DNA-bd_sf"/>
</dbReference>
<dbReference type="GO" id="GO:0008270">
    <property type="term" value="F:zinc ion binding"/>
    <property type="evidence" value="ECO:0007669"/>
    <property type="project" value="InterPro"/>
</dbReference>
<proteinExistence type="predicted"/>
<reference evidence="7 8" key="1">
    <citation type="submission" date="2018-02" db="EMBL/GenBank/DDBJ databases">
        <title>The genomes of Aspergillus section Nigri reveals drivers in fungal speciation.</title>
        <authorList>
            <consortium name="DOE Joint Genome Institute"/>
            <person name="Vesth T.C."/>
            <person name="Nybo J."/>
            <person name="Theobald S."/>
            <person name="Brandl J."/>
            <person name="Frisvad J.C."/>
            <person name="Nielsen K.F."/>
            <person name="Lyhne E.K."/>
            <person name="Kogle M.E."/>
            <person name="Kuo A."/>
            <person name="Riley R."/>
            <person name="Clum A."/>
            <person name="Nolan M."/>
            <person name="Lipzen A."/>
            <person name="Salamov A."/>
            <person name="Henrissat B."/>
            <person name="Wiebenga A."/>
            <person name="De vries R.P."/>
            <person name="Grigoriev I.V."/>
            <person name="Mortensen U.H."/>
            <person name="Andersen M.R."/>
            <person name="Baker S.E."/>
        </authorList>
    </citation>
    <scope>NUCLEOTIDE SEQUENCE [LARGE SCALE GENOMIC DNA]</scope>
    <source>
        <strain evidence="7 8">CBS 114.51</strain>
    </source>
</reference>
<dbReference type="PROSITE" id="PS50048">
    <property type="entry name" value="ZN2_CY6_FUNGAL_2"/>
    <property type="match status" value="1"/>
</dbReference>
<evidence type="ECO:0000313" key="8">
    <source>
        <dbReference type="Proteomes" id="UP000249497"/>
    </source>
</evidence>
<dbReference type="Pfam" id="PF00172">
    <property type="entry name" value="Zn_clus"/>
    <property type="match status" value="1"/>
</dbReference>
<dbReference type="GeneID" id="37174066"/>
<sequence length="508" mass="57055">MKPQSISVCQNCRDRKIGCDGKVPACTQCRWFLQPCPGYLRQIVFVHQAPGDPNRNNDNTSRPKRPQDNNSLAQGVAINKTGDLIKNSTYFRWSTAEELLAVAIDHFIPASNLPVSISELYSSQSLVCASWLSVLPNFINEERSGSLTIQATRALGLSIICRGQRGETKHSHNSQRLEYYCSAIHQLQSQLLLSNECGNEQTVAAIMSLTLAELMMPTSPQGWRFHVRAVAELVRKLGPDHFITSTAHRLFVGFRPLILIEAILSRSPTFLGLQQWQSVPFQKHFQSPMQRLLGYAAVLPSLLHQADAAKLIPAQQGVAEVQAVTQALTKLLKELRQWVLSYQNLFRGPLYWTKPKDRKSSYVSLLPLCFPNALAATALIHCWTFQIICLTQLDEIGVLSKHSQHCGDFHDVFPLRIPKDPVDICVKICQSMDYFLEDNMKVYGPAAAIFPFQIAYRTLLLYSDPQSDQIKTCNVVISSFHQKGFDVGKLSSDLSFTIQQPRTQLRGD</sequence>
<dbReference type="OrthoDB" id="4491390at2759"/>
<accession>A0A8T8WK68</accession>
<dbReference type="GO" id="GO:0000981">
    <property type="term" value="F:DNA-binding transcription factor activity, RNA polymerase II-specific"/>
    <property type="evidence" value="ECO:0007669"/>
    <property type="project" value="InterPro"/>
</dbReference>
<organism evidence="7 8">
    <name type="scientific">Aspergillus japonicus CBS 114.51</name>
    <dbReference type="NCBI Taxonomy" id="1448312"/>
    <lineage>
        <taxon>Eukaryota</taxon>
        <taxon>Fungi</taxon>
        <taxon>Dikarya</taxon>
        <taxon>Ascomycota</taxon>
        <taxon>Pezizomycotina</taxon>
        <taxon>Eurotiomycetes</taxon>
        <taxon>Eurotiomycetidae</taxon>
        <taxon>Eurotiales</taxon>
        <taxon>Aspergillaceae</taxon>
        <taxon>Aspergillus</taxon>
        <taxon>Aspergillus subgen. Circumdati</taxon>
    </lineage>
</organism>
<dbReference type="PANTHER" id="PTHR38111">
    <property type="entry name" value="ZN(2)-C6 FUNGAL-TYPE DOMAIN-CONTAINING PROTEIN-RELATED"/>
    <property type="match status" value="1"/>
</dbReference>
<evidence type="ECO:0000256" key="2">
    <source>
        <dbReference type="ARBA" id="ARBA00023125"/>
    </source>
</evidence>
<evidence type="ECO:0000256" key="3">
    <source>
        <dbReference type="ARBA" id="ARBA00023163"/>
    </source>
</evidence>
<keyword evidence="8" id="KW-1185">Reference proteome</keyword>
<dbReference type="AlphaFoldDB" id="A0A8T8WK68"/>
<keyword evidence="4" id="KW-0539">Nucleus</keyword>
<feature type="domain" description="Zn(2)-C6 fungal-type" evidence="6">
    <location>
        <begin position="8"/>
        <end position="36"/>
    </location>
</feature>
<name>A0A8T8WK68_ASPJA</name>
<protein>
    <recommendedName>
        <fullName evidence="6">Zn(2)-C6 fungal-type domain-containing protein</fullName>
    </recommendedName>
</protein>
<keyword evidence="1" id="KW-0805">Transcription regulation</keyword>
<dbReference type="GO" id="GO:0009893">
    <property type="term" value="P:positive regulation of metabolic process"/>
    <property type="evidence" value="ECO:0007669"/>
    <property type="project" value="UniProtKB-ARBA"/>
</dbReference>
<dbReference type="SUPFAM" id="SSF57701">
    <property type="entry name" value="Zn2/Cys6 DNA-binding domain"/>
    <property type="match status" value="1"/>
</dbReference>
<dbReference type="CDD" id="cd00067">
    <property type="entry name" value="GAL4"/>
    <property type="match status" value="1"/>
</dbReference>
<keyword evidence="2" id="KW-0238">DNA-binding</keyword>
<dbReference type="RefSeq" id="XP_025522145.1">
    <property type="nucleotide sequence ID" value="XM_025670374.1"/>
</dbReference>
<evidence type="ECO:0000259" key="6">
    <source>
        <dbReference type="PROSITE" id="PS50048"/>
    </source>
</evidence>
<evidence type="ECO:0000313" key="7">
    <source>
        <dbReference type="EMBL" id="RAH76251.1"/>
    </source>
</evidence>
<dbReference type="EMBL" id="KZ824880">
    <property type="protein sequence ID" value="RAH76251.1"/>
    <property type="molecule type" value="Genomic_DNA"/>
</dbReference>
<evidence type="ECO:0000256" key="1">
    <source>
        <dbReference type="ARBA" id="ARBA00023015"/>
    </source>
</evidence>
<gene>
    <name evidence="7" type="ORF">BO86DRAFT_373247</name>
</gene>
<dbReference type="Proteomes" id="UP000249497">
    <property type="component" value="Unassembled WGS sequence"/>
</dbReference>
<evidence type="ECO:0000256" key="5">
    <source>
        <dbReference type="SAM" id="MobiDB-lite"/>
    </source>
</evidence>
<dbReference type="PANTHER" id="PTHR38111:SF9">
    <property type="entry name" value="ZN(2)-C6 FUNGAL-TYPE DOMAIN-CONTAINING PROTEIN"/>
    <property type="match status" value="1"/>
</dbReference>
<dbReference type="Gene3D" id="4.10.240.10">
    <property type="entry name" value="Zn(2)-C6 fungal-type DNA-binding domain"/>
    <property type="match status" value="1"/>
</dbReference>
<feature type="region of interest" description="Disordered" evidence="5">
    <location>
        <begin position="50"/>
        <end position="72"/>
    </location>
</feature>
<evidence type="ECO:0000256" key="4">
    <source>
        <dbReference type="ARBA" id="ARBA00023242"/>
    </source>
</evidence>
<dbReference type="GO" id="GO:0003677">
    <property type="term" value="F:DNA binding"/>
    <property type="evidence" value="ECO:0007669"/>
    <property type="project" value="UniProtKB-KW"/>
</dbReference>
<dbReference type="SMART" id="SM00066">
    <property type="entry name" value="GAL4"/>
    <property type="match status" value="1"/>
</dbReference>